<feature type="signal peptide" evidence="2">
    <location>
        <begin position="1"/>
        <end position="23"/>
    </location>
</feature>
<keyword evidence="2" id="KW-0732">Signal</keyword>
<dbReference type="RefSeq" id="WP_169418777.1">
    <property type="nucleotide sequence ID" value="NZ_JABBFX010000001.1"/>
</dbReference>
<accession>A0A848H111</accession>
<dbReference type="PANTHER" id="PTHR42928:SF5">
    <property type="entry name" value="BLR1237 PROTEIN"/>
    <property type="match status" value="1"/>
</dbReference>
<dbReference type="AlphaFoldDB" id="A0A848H111"/>
<sequence>MKLRAFVMGAALALAAGTAAAQAYPTKPVTLVVPQAPGGATDVFARYIAQKLGQKWGQAVVVENKAGAAGVIGTAVVAKAPADGYTMLFTYAGSQAVNQSLYAKLPFDSVKDFSTVATVATTPFFLVVAAQSPIQSFRDLVERAKANPGKVTYSTSGNGSINQLLSESLNVEAGIKMVHVPYKAISAALMDVSTGVVDNAFAAVPSALPLIKGGKLRPIAVSSVKRNASLPDVPTIAESGYPQFDVSPWWGILAPAGMPKAIVDKVNADVAQILHAPESQAFFRDQGAEAMVTSPQAFQKILEADVVKWAKVVKASGAKLD</sequence>
<dbReference type="CDD" id="cd13578">
    <property type="entry name" value="PBP2_Bug27"/>
    <property type="match status" value="1"/>
</dbReference>
<dbReference type="InterPro" id="IPR005064">
    <property type="entry name" value="BUG"/>
</dbReference>
<proteinExistence type="inferred from homology"/>
<reference evidence="3 4" key="1">
    <citation type="submission" date="2020-04" db="EMBL/GenBank/DDBJ databases">
        <title>Ramlibacter sp. G-1-2-2 isolated from soil.</title>
        <authorList>
            <person name="Dahal R.H."/>
        </authorList>
    </citation>
    <scope>NUCLEOTIDE SEQUENCE [LARGE SCALE GENOMIC DNA]</scope>
    <source>
        <strain evidence="3 4">G-1-2-2</strain>
    </source>
</reference>
<dbReference type="Pfam" id="PF03401">
    <property type="entry name" value="TctC"/>
    <property type="match status" value="1"/>
</dbReference>
<dbReference type="Gene3D" id="3.40.190.10">
    <property type="entry name" value="Periplasmic binding protein-like II"/>
    <property type="match status" value="1"/>
</dbReference>
<dbReference type="InterPro" id="IPR042100">
    <property type="entry name" value="Bug_dom1"/>
</dbReference>
<feature type="chain" id="PRO_5032353697" evidence="2">
    <location>
        <begin position="24"/>
        <end position="321"/>
    </location>
</feature>
<evidence type="ECO:0000256" key="1">
    <source>
        <dbReference type="ARBA" id="ARBA00006987"/>
    </source>
</evidence>
<evidence type="ECO:0000313" key="3">
    <source>
        <dbReference type="EMBL" id="NML44666.1"/>
    </source>
</evidence>
<dbReference type="EMBL" id="JABBFX010000001">
    <property type="protein sequence ID" value="NML44666.1"/>
    <property type="molecule type" value="Genomic_DNA"/>
</dbReference>
<dbReference type="SUPFAM" id="SSF53850">
    <property type="entry name" value="Periplasmic binding protein-like II"/>
    <property type="match status" value="1"/>
</dbReference>
<dbReference type="PANTHER" id="PTHR42928">
    <property type="entry name" value="TRICARBOXYLATE-BINDING PROTEIN"/>
    <property type="match status" value="1"/>
</dbReference>
<dbReference type="Gene3D" id="3.40.190.150">
    <property type="entry name" value="Bordetella uptake gene, domain 1"/>
    <property type="match status" value="1"/>
</dbReference>
<dbReference type="Proteomes" id="UP000541185">
    <property type="component" value="Unassembled WGS sequence"/>
</dbReference>
<protein>
    <submittedName>
        <fullName evidence="3">Tripartite tricarboxylate transporter substrate binding protein</fullName>
    </submittedName>
</protein>
<gene>
    <name evidence="3" type="ORF">HHL11_12950</name>
</gene>
<keyword evidence="4" id="KW-1185">Reference proteome</keyword>
<evidence type="ECO:0000256" key="2">
    <source>
        <dbReference type="SAM" id="SignalP"/>
    </source>
</evidence>
<name>A0A848H111_9BURK</name>
<dbReference type="PIRSF" id="PIRSF017082">
    <property type="entry name" value="YflP"/>
    <property type="match status" value="1"/>
</dbReference>
<organism evidence="3 4">
    <name type="scientific">Ramlibacter agri</name>
    <dbReference type="NCBI Taxonomy" id="2728837"/>
    <lineage>
        <taxon>Bacteria</taxon>
        <taxon>Pseudomonadati</taxon>
        <taxon>Pseudomonadota</taxon>
        <taxon>Betaproteobacteria</taxon>
        <taxon>Burkholderiales</taxon>
        <taxon>Comamonadaceae</taxon>
        <taxon>Ramlibacter</taxon>
    </lineage>
</organism>
<comment type="caution">
    <text evidence="3">The sequence shown here is derived from an EMBL/GenBank/DDBJ whole genome shotgun (WGS) entry which is preliminary data.</text>
</comment>
<comment type="similarity">
    <text evidence="1">Belongs to the UPF0065 (bug) family.</text>
</comment>
<evidence type="ECO:0000313" key="4">
    <source>
        <dbReference type="Proteomes" id="UP000541185"/>
    </source>
</evidence>